<dbReference type="InParanoid" id="A0A1Y1Y1U1"/>
<dbReference type="SUPFAM" id="SSF53474">
    <property type="entry name" value="alpha/beta-Hydrolases"/>
    <property type="match status" value="1"/>
</dbReference>
<evidence type="ECO:0000313" key="4">
    <source>
        <dbReference type="EMBL" id="ORX91973.1"/>
    </source>
</evidence>
<dbReference type="Gene3D" id="3.40.50.1820">
    <property type="entry name" value="alpha/beta hydrolase"/>
    <property type="match status" value="1"/>
</dbReference>
<dbReference type="InterPro" id="IPR013094">
    <property type="entry name" value="AB_hydrolase_3"/>
</dbReference>
<keyword evidence="1" id="KW-0378">Hydrolase</keyword>
<accession>A0A1Y1Y1U1</accession>
<evidence type="ECO:0000256" key="1">
    <source>
        <dbReference type="ARBA" id="ARBA00022801"/>
    </source>
</evidence>
<dbReference type="STRING" id="1314790.A0A1Y1Y1U1"/>
<keyword evidence="5" id="KW-1185">Reference proteome</keyword>
<dbReference type="OrthoDB" id="408631at2759"/>
<protein>
    <recommendedName>
        <fullName evidence="3">Alpha/beta hydrolase fold-3 domain-containing protein</fullName>
    </recommendedName>
</protein>
<evidence type="ECO:0000256" key="2">
    <source>
        <dbReference type="SAM" id="MobiDB-lite"/>
    </source>
</evidence>
<dbReference type="GO" id="GO:0016787">
    <property type="term" value="F:hydrolase activity"/>
    <property type="evidence" value="ECO:0007669"/>
    <property type="project" value="UniProtKB-KW"/>
</dbReference>
<reference evidence="4 5" key="1">
    <citation type="submission" date="2016-07" db="EMBL/GenBank/DDBJ databases">
        <title>Pervasive Adenine N6-methylation of Active Genes in Fungi.</title>
        <authorList>
            <consortium name="DOE Joint Genome Institute"/>
            <person name="Mondo S.J."/>
            <person name="Dannebaum R.O."/>
            <person name="Kuo R.C."/>
            <person name="Labutti K."/>
            <person name="Haridas S."/>
            <person name="Kuo A."/>
            <person name="Salamov A."/>
            <person name="Ahrendt S.R."/>
            <person name="Lipzen A."/>
            <person name="Sullivan W."/>
            <person name="Andreopoulos W.B."/>
            <person name="Clum A."/>
            <person name="Lindquist E."/>
            <person name="Daum C."/>
            <person name="Ramamoorthy G.K."/>
            <person name="Gryganskyi A."/>
            <person name="Culley D."/>
            <person name="Magnuson J.K."/>
            <person name="James T.Y."/>
            <person name="O'Malley M.A."/>
            <person name="Stajich J.E."/>
            <person name="Spatafora J.W."/>
            <person name="Visel A."/>
            <person name="Grigoriev I.V."/>
        </authorList>
    </citation>
    <scope>NUCLEOTIDE SEQUENCE [LARGE SCALE GENOMIC DNA]</scope>
    <source>
        <strain evidence="4 5">CBS 931.73</strain>
    </source>
</reference>
<evidence type="ECO:0000259" key="3">
    <source>
        <dbReference type="Pfam" id="PF07859"/>
    </source>
</evidence>
<name>A0A1Y1Y1U1_9FUNG</name>
<sequence>MSTVFLSEEGHGIRRKSPSGPAPAHPLYVKGMAAFKSSGISLADRNIIDKRDLLNNPPPLKSMPEIAPIITKEIPTSAENGTGKVTLTLLRPKGSENEILPVAVYLHGGGWIVGSLKVSEKFVKDLVVKARIVVVYVEYSLSPEVKYPVALEETYSSILWVYENAASINVDPSKLTVFGDSAGGNLSAAVSILLKQRGQGNVVKNQILIYPSVAFDRECYDSFYDYGSGDNILTIEALINMSCLYHEHKYQTKRGNYIIYGPEHVLSSPLLGSDDDLKGLPRCLVVLAECDVLRDEGEHYARRLTEVGVDACAVRVIGAVHGFITSPTDTPQYRSSVSIIAGFLNG</sequence>
<dbReference type="AlphaFoldDB" id="A0A1Y1Y1U1"/>
<dbReference type="PANTHER" id="PTHR48081:SF8">
    <property type="entry name" value="ALPHA_BETA HYDROLASE FOLD-3 DOMAIN-CONTAINING PROTEIN-RELATED"/>
    <property type="match status" value="1"/>
</dbReference>
<organism evidence="4 5">
    <name type="scientific">Basidiobolus meristosporus CBS 931.73</name>
    <dbReference type="NCBI Taxonomy" id="1314790"/>
    <lineage>
        <taxon>Eukaryota</taxon>
        <taxon>Fungi</taxon>
        <taxon>Fungi incertae sedis</taxon>
        <taxon>Zoopagomycota</taxon>
        <taxon>Entomophthoromycotina</taxon>
        <taxon>Basidiobolomycetes</taxon>
        <taxon>Basidiobolales</taxon>
        <taxon>Basidiobolaceae</taxon>
        <taxon>Basidiobolus</taxon>
    </lineage>
</organism>
<dbReference type="InterPro" id="IPR029058">
    <property type="entry name" value="AB_hydrolase_fold"/>
</dbReference>
<dbReference type="EMBL" id="MCFE01000298">
    <property type="protein sequence ID" value="ORX91973.1"/>
    <property type="molecule type" value="Genomic_DNA"/>
</dbReference>
<dbReference type="Proteomes" id="UP000193498">
    <property type="component" value="Unassembled WGS sequence"/>
</dbReference>
<gene>
    <name evidence="4" type="ORF">K493DRAFT_316873</name>
</gene>
<comment type="caution">
    <text evidence="4">The sequence shown here is derived from an EMBL/GenBank/DDBJ whole genome shotgun (WGS) entry which is preliminary data.</text>
</comment>
<dbReference type="Pfam" id="PF07859">
    <property type="entry name" value="Abhydrolase_3"/>
    <property type="match status" value="1"/>
</dbReference>
<feature type="region of interest" description="Disordered" evidence="2">
    <location>
        <begin position="1"/>
        <end position="22"/>
    </location>
</feature>
<dbReference type="PANTHER" id="PTHR48081">
    <property type="entry name" value="AB HYDROLASE SUPERFAMILY PROTEIN C4A8.06C"/>
    <property type="match status" value="1"/>
</dbReference>
<dbReference type="InterPro" id="IPR050300">
    <property type="entry name" value="GDXG_lipolytic_enzyme"/>
</dbReference>
<feature type="domain" description="Alpha/beta hydrolase fold-3" evidence="3">
    <location>
        <begin position="104"/>
        <end position="324"/>
    </location>
</feature>
<evidence type="ECO:0000313" key="5">
    <source>
        <dbReference type="Proteomes" id="UP000193498"/>
    </source>
</evidence>
<dbReference type="FunCoup" id="A0A1Y1Y1U1">
    <property type="interactions" value="139"/>
</dbReference>
<proteinExistence type="predicted"/>